<evidence type="ECO:0000256" key="6">
    <source>
        <dbReference type="ARBA" id="ARBA00022989"/>
    </source>
</evidence>
<feature type="transmembrane region" description="Helical" evidence="8">
    <location>
        <begin position="6"/>
        <end position="26"/>
    </location>
</feature>
<protein>
    <submittedName>
        <fullName evidence="9">Transporter</fullName>
    </submittedName>
</protein>
<accession>A0A2Z6E0B9</accession>
<evidence type="ECO:0000256" key="2">
    <source>
        <dbReference type="ARBA" id="ARBA00010145"/>
    </source>
</evidence>
<dbReference type="KEGG" id="htl:HPTL_1781"/>
<feature type="transmembrane region" description="Helical" evidence="8">
    <location>
        <begin position="245"/>
        <end position="263"/>
    </location>
</feature>
<evidence type="ECO:0000256" key="7">
    <source>
        <dbReference type="ARBA" id="ARBA00023136"/>
    </source>
</evidence>
<feature type="transmembrane region" description="Helical" evidence="8">
    <location>
        <begin position="180"/>
        <end position="200"/>
    </location>
</feature>
<feature type="transmembrane region" description="Helical" evidence="8">
    <location>
        <begin position="122"/>
        <end position="142"/>
    </location>
</feature>
<evidence type="ECO:0000256" key="3">
    <source>
        <dbReference type="ARBA" id="ARBA00022448"/>
    </source>
</evidence>
<feature type="transmembrane region" description="Helical" evidence="8">
    <location>
        <begin position="96"/>
        <end position="116"/>
    </location>
</feature>
<keyword evidence="3" id="KW-0813">Transport</keyword>
<sequence>MELANRIVAILFPLFAIVALGIWVGARQRPEMGVANRLNMDVFVPALVFHALASKPIVWSQFGPLALAALVLVIGSGAAGWLLAKAMRRPAQTVVPPMMFNNCGNLGIPLALLAFGESAVPAAVTLFLVSNLLHFSYGVWLLDHRFRWWQVWRVPVVLASFAGVAVGMSGVTLWPPLQTAIEMVGQIAIPLMLFALGVRLATAQITAFVDGLIVAIARPLAGMALAIGVLFAANALGHPFSPRDAAQILLFGALPPAVLNYLFAERYRQEPEIVASMVLVGNAAALVVLPLALALVLSY</sequence>
<evidence type="ECO:0000256" key="5">
    <source>
        <dbReference type="ARBA" id="ARBA00022692"/>
    </source>
</evidence>
<dbReference type="GO" id="GO:0055085">
    <property type="term" value="P:transmembrane transport"/>
    <property type="evidence" value="ECO:0007669"/>
    <property type="project" value="InterPro"/>
</dbReference>
<comment type="similarity">
    <text evidence="2">Belongs to the auxin efflux carrier (TC 2.A.69) family.</text>
</comment>
<organism evidence="9 10">
    <name type="scientific">Hydrogenophilus thermoluteolus</name>
    <name type="common">Pseudomonas hydrogenothermophila</name>
    <dbReference type="NCBI Taxonomy" id="297"/>
    <lineage>
        <taxon>Bacteria</taxon>
        <taxon>Pseudomonadati</taxon>
        <taxon>Pseudomonadota</taxon>
        <taxon>Hydrogenophilia</taxon>
        <taxon>Hydrogenophilales</taxon>
        <taxon>Hydrogenophilaceae</taxon>
        <taxon>Hydrogenophilus</taxon>
    </lineage>
</organism>
<feature type="transmembrane region" description="Helical" evidence="8">
    <location>
        <begin position="154"/>
        <end position="174"/>
    </location>
</feature>
<gene>
    <name evidence="9" type="ORF">HPTL_1781</name>
</gene>
<dbReference type="Gene3D" id="1.20.1530.20">
    <property type="match status" value="1"/>
</dbReference>
<keyword evidence="7 8" id="KW-0472">Membrane</keyword>
<feature type="transmembrane region" description="Helical" evidence="8">
    <location>
        <begin position="212"/>
        <end position="233"/>
    </location>
</feature>
<dbReference type="AlphaFoldDB" id="A0A2Z6E0B9"/>
<dbReference type="Pfam" id="PF03547">
    <property type="entry name" value="Mem_trans"/>
    <property type="match status" value="2"/>
</dbReference>
<name>A0A2Z6E0B9_HYDTE</name>
<reference evidence="9 10" key="1">
    <citation type="submission" date="2018-04" db="EMBL/GenBank/DDBJ databases">
        <title>Complete genome sequence of Hydrogenophilus thermoluteolus TH-1.</title>
        <authorList>
            <person name="Arai H."/>
        </authorList>
    </citation>
    <scope>NUCLEOTIDE SEQUENCE [LARGE SCALE GENOMIC DNA]</scope>
    <source>
        <strain evidence="9 10">TH-1</strain>
    </source>
</reference>
<evidence type="ECO:0000256" key="4">
    <source>
        <dbReference type="ARBA" id="ARBA00022475"/>
    </source>
</evidence>
<dbReference type="InterPro" id="IPR038770">
    <property type="entry name" value="Na+/solute_symporter_sf"/>
</dbReference>
<dbReference type="Proteomes" id="UP000262004">
    <property type="component" value="Chromosome"/>
</dbReference>
<evidence type="ECO:0000313" key="10">
    <source>
        <dbReference type="Proteomes" id="UP000262004"/>
    </source>
</evidence>
<dbReference type="PANTHER" id="PTHR36838">
    <property type="entry name" value="AUXIN EFFLUX CARRIER FAMILY PROTEIN"/>
    <property type="match status" value="1"/>
</dbReference>
<keyword evidence="6 8" id="KW-1133">Transmembrane helix</keyword>
<keyword evidence="4" id="KW-1003">Cell membrane</keyword>
<feature type="transmembrane region" description="Helical" evidence="8">
    <location>
        <begin position="275"/>
        <end position="297"/>
    </location>
</feature>
<evidence type="ECO:0000256" key="1">
    <source>
        <dbReference type="ARBA" id="ARBA00004651"/>
    </source>
</evidence>
<keyword evidence="5 8" id="KW-0812">Transmembrane</keyword>
<dbReference type="EMBL" id="AP018558">
    <property type="protein sequence ID" value="BBD78039.1"/>
    <property type="molecule type" value="Genomic_DNA"/>
</dbReference>
<evidence type="ECO:0000313" key="9">
    <source>
        <dbReference type="EMBL" id="BBD78039.1"/>
    </source>
</evidence>
<dbReference type="GO" id="GO:0005886">
    <property type="term" value="C:plasma membrane"/>
    <property type="evidence" value="ECO:0007669"/>
    <property type="project" value="UniProtKB-SubCell"/>
</dbReference>
<keyword evidence="10" id="KW-1185">Reference proteome</keyword>
<feature type="transmembrane region" description="Helical" evidence="8">
    <location>
        <begin position="65"/>
        <end position="84"/>
    </location>
</feature>
<dbReference type="PANTHER" id="PTHR36838:SF1">
    <property type="entry name" value="SLR1864 PROTEIN"/>
    <property type="match status" value="1"/>
</dbReference>
<comment type="subcellular location">
    <subcellularLocation>
        <location evidence="1">Cell membrane</location>
        <topology evidence="1">Multi-pass membrane protein</topology>
    </subcellularLocation>
</comment>
<proteinExistence type="inferred from homology"/>
<dbReference type="InterPro" id="IPR004776">
    <property type="entry name" value="Mem_transp_PIN-like"/>
</dbReference>
<evidence type="ECO:0000256" key="8">
    <source>
        <dbReference type="SAM" id="Phobius"/>
    </source>
</evidence>